<comment type="caution">
    <text evidence="2">The sequence shown here is derived from an EMBL/GenBank/DDBJ whole genome shotgun (WGS) entry which is preliminary data.</text>
</comment>
<dbReference type="Proteomes" id="UP000549394">
    <property type="component" value="Unassembled WGS sequence"/>
</dbReference>
<keyword evidence="3" id="KW-1185">Reference proteome</keyword>
<feature type="compositionally biased region" description="Polar residues" evidence="1">
    <location>
        <begin position="248"/>
        <end position="263"/>
    </location>
</feature>
<accession>A0A7I8VR75</accession>
<organism evidence="2 3">
    <name type="scientific">Dimorphilus gyrociliatus</name>
    <dbReference type="NCBI Taxonomy" id="2664684"/>
    <lineage>
        <taxon>Eukaryota</taxon>
        <taxon>Metazoa</taxon>
        <taxon>Spiralia</taxon>
        <taxon>Lophotrochozoa</taxon>
        <taxon>Annelida</taxon>
        <taxon>Polychaeta</taxon>
        <taxon>Polychaeta incertae sedis</taxon>
        <taxon>Dinophilidae</taxon>
        <taxon>Dimorphilus</taxon>
    </lineage>
</organism>
<protein>
    <submittedName>
        <fullName evidence="2">Uncharacterized protein</fullName>
    </submittedName>
</protein>
<evidence type="ECO:0000313" key="3">
    <source>
        <dbReference type="Proteomes" id="UP000549394"/>
    </source>
</evidence>
<name>A0A7I8VR75_9ANNE</name>
<evidence type="ECO:0000313" key="2">
    <source>
        <dbReference type="EMBL" id="CAD5118471.1"/>
    </source>
</evidence>
<dbReference type="EMBL" id="CAJFCJ010000009">
    <property type="protein sequence ID" value="CAD5118471.1"/>
    <property type="molecule type" value="Genomic_DNA"/>
</dbReference>
<feature type="region of interest" description="Disordered" evidence="1">
    <location>
        <begin position="1"/>
        <end position="23"/>
    </location>
</feature>
<feature type="region of interest" description="Disordered" evidence="1">
    <location>
        <begin position="238"/>
        <end position="272"/>
    </location>
</feature>
<sequence>MAKRNKKNSTEDDSSGYLSDEGTGPRILKIILPKVQYDEPEILDEVWKEKKVSITAKKKSPRLLGYPQTNYSLEKETEDWSWLRHALHQRPRFEPLLPTSPRRKVSPNHVDSSLRVQGQWLYRPTLSNPKPKEVKERLDDRMESIARLLPRVSGELAILKAKRRREGQRKKKNTKIFCDDDVRQTLICVRLNDRSLQSIEHQTVHSNVGPRQHIHVQHYFKETPLHIESYFGMDEKKLPPVRAPPSTPTDSCTNREATTTNTPDKLPIPKRHSIKLPQINETKFLTASSTTSHSAADFDRI</sequence>
<proteinExistence type="predicted"/>
<dbReference type="AlphaFoldDB" id="A0A7I8VR75"/>
<gene>
    <name evidence="2" type="ORF">DGYR_LOCUS6844</name>
</gene>
<evidence type="ECO:0000256" key="1">
    <source>
        <dbReference type="SAM" id="MobiDB-lite"/>
    </source>
</evidence>
<reference evidence="2 3" key="1">
    <citation type="submission" date="2020-08" db="EMBL/GenBank/DDBJ databases">
        <authorList>
            <person name="Hejnol A."/>
        </authorList>
    </citation>
    <scope>NUCLEOTIDE SEQUENCE [LARGE SCALE GENOMIC DNA]</scope>
</reference>